<protein>
    <recommendedName>
        <fullName evidence="1">OB-fold nucleic acid binding domain-containing protein</fullName>
    </recommendedName>
</protein>
<feature type="non-terminal residue" evidence="2">
    <location>
        <position position="176"/>
    </location>
</feature>
<dbReference type="EMBL" id="UINC01137260">
    <property type="protein sequence ID" value="SVD22498.1"/>
    <property type="molecule type" value="Genomic_DNA"/>
</dbReference>
<dbReference type="InterPro" id="IPR025824">
    <property type="entry name" value="OB-fold_nuc-bd_dom"/>
</dbReference>
<dbReference type="GO" id="GO:0006308">
    <property type="term" value="P:DNA catabolic process"/>
    <property type="evidence" value="ECO:0007669"/>
    <property type="project" value="InterPro"/>
</dbReference>
<accession>A0A382TM31</accession>
<gene>
    <name evidence="2" type="ORF">METZ01_LOCUS375352</name>
</gene>
<feature type="domain" description="OB-fold nucleic acid binding" evidence="1">
    <location>
        <begin position="12"/>
        <end position="119"/>
    </location>
</feature>
<evidence type="ECO:0000313" key="2">
    <source>
        <dbReference type="EMBL" id="SVD22498.1"/>
    </source>
</evidence>
<dbReference type="Pfam" id="PF13742">
    <property type="entry name" value="tRNA_anti_2"/>
    <property type="match status" value="1"/>
</dbReference>
<dbReference type="PANTHER" id="PTHR30008">
    <property type="entry name" value="EXODEOXYRIBONUCLEASE 7 LARGE SUBUNIT"/>
    <property type="match status" value="1"/>
</dbReference>
<reference evidence="2" key="1">
    <citation type="submission" date="2018-05" db="EMBL/GenBank/DDBJ databases">
        <authorList>
            <person name="Lanie J.A."/>
            <person name="Ng W.-L."/>
            <person name="Kazmierczak K.M."/>
            <person name="Andrzejewski T.M."/>
            <person name="Davidsen T.M."/>
            <person name="Wayne K.J."/>
            <person name="Tettelin H."/>
            <person name="Glass J.I."/>
            <person name="Rusch D."/>
            <person name="Podicherti R."/>
            <person name="Tsui H.-C.T."/>
            <person name="Winkler M.E."/>
        </authorList>
    </citation>
    <scope>NUCLEOTIDE SEQUENCE</scope>
</reference>
<dbReference type="CDD" id="cd04489">
    <property type="entry name" value="ExoVII_LU_OBF"/>
    <property type="match status" value="1"/>
</dbReference>
<proteinExistence type="predicted"/>
<name>A0A382TM31_9ZZZZ</name>
<dbReference type="PANTHER" id="PTHR30008:SF0">
    <property type="entry name" value="EXODEOXYRIBONUCLEASE 7 LARGE SUBUNIT"/>
    <property type="match status" value="1"/>
</dbReference>
<evidence type="ECO:0000259" key="1">
    <source>
        <dbReference type="Pfam" id="PF13742"/>
    </source>
</evidence>
<dbReference type="AlphaFoldDB" id="A0A382TM31"/>
<dbReference type="GO" id="GO:0003676">
    <property type="term" value="F:nucleic acid binding"/>
    <property type="evidence" value="ECO:0007669"/>
    <property type="project" value="InterPro"/>
</dbReference>
<feature type="non-terminal residue" evidence="2">
    <location>
        <position position="1"/>
    </location>
</feature>
<dbReference type="GO" id="GO:0008855">
    <property type="term" value="F:exodeoxyribonuclease VII activity"/>
    <property type="evidence" value="ECO:0007669"/>
    <property type="project" value="InterPro"/>
</dbReference>
<dbReference type="InterPro" id="IPR003753">
    <property type="entry name" value="Exonuc_VII_L"/>
</dbReference>
<dbReference type="GO" id="GO:0009318">
    <property type="term" value="C:exodeoxyribonuclease VII complex"/>
    <property type="evidence" value="ECO:0007669"/>
    <property type="project" value="InterPro"/>
</dbReference>
<sequence>VVEALDELTVVSVQDLAHLLQDGLATLFPEHLWIEGQVSNFHDARSGHAYFDLVEPSEVPGRAVAARLSVALFKGPRVGVDRTLAAAGGLTLADDLQLRIRARIDFYPPNGRLQLKMDGVDPTFTLGRLAAERDRLLRALADEGLLRANRANPVPVPPLRIGLVTSVGSAAHADFT</sequence>
<organism evidence="2">
    <name type="scientific">marine metagenome</name>
    <dbReference type="NCBI Taxonomy" id="408172"/>
    <lineage>
        <taxon>unclassified sequences</taxon>
        <taxon>metagenomes</taxon>
        <taxon>ecological metagenomes</taxon>
    </lineage>
</organism>